<gene>
    <name evidence="7" type="ORF">SAMN05421637_1519</name>
</gene>
<sequence length="437" mass="47743">MSRTRIAILGGGYVGLYTALTLMRKAKDKVDITVIDRRPYMTYAPFLPEVGAASIAPRNAVVPLRRELEGARILQGKIERIDHASRIVEATTDLGEVMEVEYDEVVVALGAVSRTLPIPGLAEFGIGFKYVEEAIALRNRVLGRIARAATTDDTELRRKLLTFVFVGGGFAGVEAFSETEDMAKASLRYYPELTADDFNFVMVEAAPRILPEMGPEMGAYTVEELERRGMRVLLETRLESCIDGAIALSNGERFEADTVVWTAGVKPSPVIQSSDLPLGPRGHVNTAATLQVIGEDGQPIGGAWAAGDCAQVPNLVEGEGDWCAPSAQHAVRQAKHLGANIARSLDGRPLEQYKHKHLGVVASLGLGKGVATTMGFKLRGWPAWLMHRTYHLLAIPTFNRKARVALDWTAAAFFRRDLVSLGRLHDPRRAFEEAARS</sequence>
<evidence type="ECO:0000313" key="8">
    <source>
        <dbReference type="Proteomes" id="UP000183315"/>
    </source>
</evidence>
<dbReference type="OrthoDB" id="9781621at2"/>
<evidence type="ECO:0000256" key="3">
    <source>
        <dbReference type="ARBA" id="ARBA00022827"/>
    </source>
</evidence>
<keyword evidence="4" id="KW-0560">Oxidoreductase</keyword>
<dbReference type="eggNOG" id="COG1252">
    <property type="taxonomic scope" value="Bacteria"/>
</dbReference>
<dbReference type="GO" id="GO:0003954">
    <property type="term" value="F:NADH dehydrogenase activity"/>
    <property type="evidence" value="ECO:0007669"/>
    <property type="project" value="InterPro"/>
</dbReference>
<dbReference type="Pfam" id="PF07992">
    <property type="entry name" value="Pyr_redox_2"/>
    <property type="match status" value="1"/>
</dbReference>
<name>A0A1H6Y3T8_9MICO</name>
<evidence type="ECO:0000256" key="1">
    <source>
        <dbReference type="ARBA" id="ARBA00005272"/>
    </source>
</evidence>
<evidence type="ECO:0000256" key="5">
    <source>
        <dbReference type="ARBA" id="ARBA00023027"/>
    </source>
</evidence>
<dbReference type="InterPro" id="IPR036188">
    <property type="entry name" value="FAD/NAD-bd_sf"/>
</dbReference>
<dbReference type="RefSeq" id="WP_042215143.1">
    <property type="nucleotide sequence ID" value="NZ_BBLU01000008.1"/>
</dbReference>
<evidence type="ECO:0000256" key="2">
    <source>
        <dbReference type="ARBA" id="ARBA00022630"/>
    </source>
</evidence>
<dbReference type="InterPro" id="IPR045024">
    <property type="entry name" value="NDH-2"/>
</dbReference>
<accession>A0A1H6Y3T8</accession>
<feature type="domain" description="FAD/NAD(P)-binding" evidence="6">
    <location>
        <begin position="5"/>
        <end position="316"/>
    </location>
</feature>
<dbReference type="AlphaFoldDB" id="A0A1H6Y3T8"/>
<keyword evidence="5" id="KW-0520">NAD</keyword>
<keyword evidence="8" id="KW-1185">Reference proteome</keyword>
<keyword evidence="3" id="KW-0274">FAD</keyword>
<evidence type="ECO:0000313" key="7">
    <source>
        <dbReference type="EMBL" id="SEJ35106.1"/>
    </source>
</evidence>
<dbReference type="SUPFAM" id="SSF51905">
    <property type="entry name" value="FAD/NAD(P)-binding domain"/>
    <property type="match status" value="1"/>
</dbReference>
<dbReference type="PANTHER" id="PTHR43706">
    <property type="entry name" value="NADH DEHYDROGENASE"/>
    <property type="match status" value="1"/>
</dbReference>
<dbReference type="EMBL" id="FNZI01000003">
    <property type="protein sequence ID" value="SEJ35106.1"/>
    <property type="molecule type" value="Genomic_DNA"/>
</dbReference>
<dbReference type="STRING" id="1043493.SAMN05421637_1519"/>
<dbReference type="Gene3D" id="3.50.50.100">
    <property type="match status" value="1"/>
</dbReference>
<dbReference type="Proteomes" id="UP000183315">
    <property type="component" value="Unassembled WGS sequence"/>
</dbReference>
<dbReference type="PANTHER" id="PTHR43706:SF45">
    <property type="entry name" value="NADH DEHYDROGENASE-LIKE PROTEIN RV1812C"/>
    <property type="match status" value="1"/>
</dbReference>
<protein>
    <submittedName>
        <fullName evidence="7">NADH dehydrogenase</fullName>
    </submittedName>
</protein>
<evidence type="ECO:0000259" key="6">
    <source>
        <dbReference type="Pfam" id="PF07992"/>
    </source>
</evidence>
<dbReference type="PRINTS" id="PR00368">
    <property type="entry name" value="FADPNR"/>
</dbReference>
<comment type="similarity">
    <text evidence="1">Belongs to the NADH dehydrogenase family.</text>
</comment>
<organism evidence="7 8">
    <name type="scientific">Demequina mangrovi</name>
    <dbReference type="NCBI Taxonomy" id="1043493"/>
    <lineage>
        <taxon>Bacteria</taxon>
        <taxon>Bacillati</taxon>
        <taxon>Actinomycetota</taxon>
        <taxon>Actinomycetes</taxon>
        <taxon>Micrococcales</taxon>
        <taxon>Demequinaceae</taxon>
        <taxon>Demequina</taxon>
    </lineage>
</organism>
<proteinExistence type="inferred from homology"/>
<evidence type="ECO:0000256" key="4">
    <source>
        <dbReference type="ARBA" id="ARBA00023002"/>
    </source>
</evidence>
<dbReference type="InterPro" id="IPR023753">
    <property type="entry name" value="FAD/NAD-binding_dom"/>
</dbReference>
<reference evidence="8" key="1">
    <citation type="submission" date="2016-10" db="EMBL/GenBank/DDBJ databases">
        <authorList>
            <person name="Varghese N."/>
        </authorList>
    </citation>
    <scope>NUCLEOTIDE SEQUENCE [LARGE SCALE GENOMIC DNA]</scope>
    <source>
        <strain evidence="8">DSM 24868</strain>
    </source>
</reference>
<keyword evidence="2" id="KW-0285">Flavoprotein</keyword>